<feature type="non-terminal residue" evidence="1">
    <location>
        <position position="90"/>
    </location>
</feature>
<dbReference type="EMBL" id="JAEAOA010000695">
    <property type="protein sequence ID" value="KAK3583260.1"/>
    <property type="molecule type" value="Genomic_DNA"/>
</dbReference>
<proteinExistence type="predicted"/>
<keyword evidence="2" id="KW-1185">Reference proteome</keyword>
<sequence>MDQMNVSIQRPVLSEPKFEELFSKPDVRSFSLVDSARKVCSRCTCSSKCVKSFLMETFPFVRIMRKYSLKNDLINDIISGLTVGVMNLPQ</sequence>
<reference evidence="1" key="1">
    <citation type="journal article" date="2021" name="Genome Biol. Evol.">
        <title>A High-Quality Reference Genome for a Parasitic Bivalve with Doubly Uniparental Inheritance (Bivalvia: Unionida).</title>
        <authorList>
            <person name="Smith C.H."/>
        </authorList>
    </citation>
    <scope>NUCLEOTIDE SEQUENCE</scope>
    <source>
        <strain evidence="1">CHS0354</strain>
    </source>
</reference>
<evidence type="ECO:0000313" key="2">
    <source>
        <dbReference type="Proteomes" id="UP001195483"/>
    </source>
</evidence>
<dbReference type="AlphaFoldDB" id="A0AAE0VNI9"/>
<dbReference type="Proteomes" id="UP001195483">
    <property type="component" value="Unassembled WGS sequence"/>
</dbReference>
<reference evidence="1" key="3">
    <citation type="submission" date="2023-05" db="EMBL/GenBank/DDBJ databases">
        <authorList>
            <person name="Smith C.H."/>
        </authorList>
    </citation>
    <scope>NUCLEOTIDE SEQUENCE</scope>
    <source>
        <strain evidence="1">CHS0354</strain>
        <tissue evidence="1">Mantle</tissue>
    </source>
</reference>
<organism evidence="1 2">
    <name type="scientific">Potamilus streckersoni</name>
    <dbReference type="NCBI Taxonomy" id="2493646"/>
    <lineage>
        <taxon>Eukaryota</taxon>
        <taxon>Metazoa</taxon>
        <taxon>Spiralia</taxon>
        <taxon>Lophotrochozoa</taxon>
        <taxon>Mollusca</taxon>
        <taxon>Bivalvia</taxon>
        <taxon>Autobranchia</taxon>
        <taxon>Heteroconchia</taxon>
        <taxon>Palaeoheterodonta</taxon>
        <taxon>Unionida</taxon>
        <taxon>Unionoidea</taxon>
        <taxon>Unionidae</taxon>
        <taxon>Ambleminae</taxon>
        <taxon>Lampsilini</taxon>
        <taxon>Potamilus</taxon>
    </lineage>
</organism>
<accession>A0AAE0VNI9</accession>
<reference evidence="1" key="2">
    <citation type="journal article" date="2021" name="Genome Biol. Evol.">
        <title>Developing a high-quality reference genome for a parasitic bivalve with doubly uniparental inheritance (Bivalvia: Unionida).</title>
        <authorList>
            <person name="Smith C.H."/>
        </authorList>
    </citation>
    <scope>NUCLEOTIDE SEQUENCE</scope>
    <source>
        <strain evidence="1">CHS0354</strain>
        <tissue evidence="1">Mantle</tissue>
    </source>
</reference>
<protein>
    <submittedName>
        <fullName evidence="1">Uncharacterized protein</fullName>
    </submittedName>
</protein>
<gene>
    <name evidence="1" type="ORF">CHS0354_011146</name>
</gene>
<evidence type="ECO:0000313" key="1">
    <source>
        <dbReference type="EMBL" id="KAK3583260.1"/>
    </source>
</evidence>
<name>A0AAE0VNI9_9BIVA</name>
<comment type="caution">
    <text evidence="1">The sequence shown here is derived from an EMBL/GenBank/DDBJ whole genome shotgun (WGS) entry which is preliminary data.</text>
</comment>